<keyword evidence="2" id="KW-1185">Reference proteome</keyword>
<evidence type="ECO:0008006" key="3">
    <source>
        <dbReference type="Google" id="ProtNLM"/>
    </source>
</evidence>
<evidence type="ECO:0000313" key="1">
    <source>
        <dbReference type="EMBL" id="MDJ1184536.1"/>
    </source>
</evidence>
<dbReference type="RefSeq" id="WP_283759192.1">
    <property type="nucleotide sequence ID" value="NZ_JAQOSQ010000016.1"/>
</dbReference>
<organism evidence="1 2">
    <name type="scientific">Roseofilum casamattae BLCC-M143</name>
    <dbReference type="NCBI Taxonomy" id="3022442"/>
    <lineage>
        <taxon>Bacteria</taxon>
        <taxon>Bacillati</taxon>
        <taxon>Cyanobacteriota</taxon>
        <taxon>Cyanophyceae</taxon>
        <taxon>Desertifilales</taxon>
        <taxon>Desertifilaceae</taxon>
        <taxon>Roseofilum</taxon>
        <taxon>Roseofilum casamattae</taxon>
    </lineage>
</organism>
<proteinExistence type="predicted"/>
<accession>A0ABT7C1H3</accession>
<evidence type="ECO:0000313" key="2">
    <source>
        <dbReference type="Proteomes" id="UP001232992"/>
    </source>
</evidence>
<name>A0ABT7C1H3_9CYAN</name>
<protein>
    <recommendedName>
        <fullName evidence="3">ATPase involved in DNA repair</fullName>
    </recommendedName>
</protein>
<comment type="caution">
    <text evidence="1">The sequence shown here is derived from an EMBL/GenBank/DDBJ whole genome shotgun (WGS) entry which is preliminary data.</text>
</comment>
<reference evidence="1 2" key="1">
    <citation type="submission" date="2023-01" db="EMBL/GenBank/DDBJ databases">
        <title>Novel diversity within Roseofilum (Cyanobacteria; Desertifilaceae) from marine benthic mats with descriptions of four novel species.</title>
        <authorList>
            <person name="Wang Y."/>
            <person name="Berthold D.E."/>
            <person name="Hu J."/>
            <person name="Lefler F.W."/>
            <person name="Laughinghouse H.D. IV."/>
        </authorList>
    </citation>
    <scope>NUCLEOTIDE SEQUENCE [LARGE SCALE GENOMIC DNA]</scope>
    <source>
        <strain evidence="1 2">BLCC-M143</strain>
    </source>
</reference>
<dbReference type="EMBL" id="JAQOSQ010000016">
    <property type="protein sequence ID" value="MDJ1184536.1"/>
    <property type="molecule type" value="Genomic_DNA"/>
</dbReference>
<gene>
    <name evidence="1" type="ORF">PMH09_15220</name>
</gene>
<dbReference type="Proteomes" id="UP001232992">
    <property type="component" value="Unassembled WGS sequence"/>
</dbReference>
<sequence>MTQTVQGIFPAIFELLWQELQQSTQAKPSNCRDVAERLAAEVTRICAESQRIQDSGEIEVWAEKLARIRLKQCLHYYQLGSVEGRRDLHSTLAAIIYSYITPSHRSPSYSARSALIEDFLQGFYLEGFNAFRRETQLPKDYHPKTRLDIAEFMAFVERYGKRRIRFKGNRSQQLIILRSQTFSQQQPHEDLVDIEQASEGGSSEANGEWSSPTLSQVRKAISNRESHLQVEDITEKVTQKLLDYLEERNQQQCADYFILRLLDLPTSQLEWVLEITPRQRDYLQQRFKYHLERFALGPHWQIVHEWLEAGLEKNLGLMPKEWQNFMHELTPEEVKHLQLRQANADDETIASELGCTLTQVQKRWVKILARAWAIRNA</sequence>